<evidence type="ECO:0000313" key="2">
    <source>
        <dbReference type="EMBL" id="OCB87602.1"/>
    </source>
</evidence>
<feature type="domain" description="CHAT" evidence="1">
    <location>
        <begin position="892"/>
        <end position="1151"/>
    </location>
</feature>
<dbReference type="Gene3D" id="1.25.40.10">
    <property type="entry name" value="Tetratricopeptide repeat domain"/>
    <property type="match status" value="3"/>
</dbReference>
<accession>A0A9Q5N3T9</accession>
<reference evidence="2" key="1">
    <citation type="submission" date="2016-06" db="EMBL/GenBank/DDBJ databases">
        <title>Draft Genome sequence of the fungus Inonotus baumii.</title>
        <authorList>
            <person name="Zhu H."/>
            <person name="Lin W."/>
        </authorList>
    </citation>
    <scope>NUCLEOTIDE SEQUENCE</scope>
    <source>
        <strain evidence="2">821</strain>
    </source>
</reference>
<dbReference type="Proteomes" id="UP000757232">
    <property type="component" value="Unassembled WGS sequence"/>
</dbReference>
<name>A0A9Q5N3T9_SANBA</name>
<comment type="caution">
    <text evidence="2">The sequence shown here is derived from an EMBL/GenBank/DDBJ whole genome shotgun (WGS) entry which is preliminary data.</text>
</comment>
<organism evidence="2 3">
    <name type="scientific">Sanghuangporus baumii</name>
    <name type="common">Phellinus baumii</name>
    <dbReference type="NCBI Taxonomy" id="108892"/>
    <lineage>
        <taxon>Eukaryota</taxon>
        <taxon>Fungi</taxon>
        <taxon>Dikarya</taxon>
        <taxon>Basidiomycota</taxon>
        <taxon>Agaricomycotina</taxon>
        <taxon>Agaricomycetes</taxon>
        <taxon>Hymenochaetales</taxon>
        <taxon>Hymenochaetaceae</taxon>
        <taxon>Sanghuangporus</taxon>
    </lineage>
</organism>
<evidence type="ECO:0000313" key="3">
    <source>
        <dbReference type="Proteomes" id="UP000757232"/>
    </source>
</evidence>
<gene>
    <name evidence="2" type="ORF">A7U60_g5307</name>
</gene>
<dbReference type="PANTHER" id="PTHR19959">
    <property type="entry name" value="KINESIN LIGHT CHAIN"/>
    <property type="match status" value="1"/>
</dbReference>
<dbReference type="InterPro" id="IPR011990">
    <property type="entry name" value="TPR-like_helical_dom_sf"/>
</dbReference>
<proteinExistence type="predicted"/>
<dbReference type="InterPro" id="IPR024983">
    <property type="entry name" value="CHAT_dom"/>
</dbReference>
<dbReference type="Pfam" id="PF13374">
    <property type="entry name" value="TPR_10"/>
    <property type="match status" value="1"/>
</dbReference>
<protein>
    <submittedName>
        <fullName evidence="2">TPR-like protein</fullName>
    </submittedName>
</protein>
<sequence>MLSTQIYELYAFSLLSSLTLCLWERFKQTGMRRELDWVIALDRIMLDLHKDHADRWSCLDNLATARFTRYQRWRQTHDLERAVSLWREALSICPDEGHPGRSTILNNLGSSLSTRFQRFEMSSDLDESIVLHRAALALCPEGHPDHLHALNNLAVALSISVERNEKVDGLRVDEAISLVRAALAFSSRGTEHHIALLNNLAKSLSIRFQKSGDADDIGEAIELQRLVLAIRPEDHPDRPSSLHNLAASLLRQFERSGEPDDLDEAIMLLRLASTLHAVGHPDRLQVLEDLAVFLWTRFRLSGNLEDLTESIALHRAVLAILPDHSLSLSNLGNSLSTRFDLYGEVENLNEAIELYRRAHTFCPADHPLRSEYITGLARSLLSRFEKGGTLGDLDESIALNRAALVLRKEGELDRSLSLNNLAISLLNRFRHSGRVEDLNESIGLHRDALSLCSEEHPHRLMSLASLAYALWTRYEHSNNIEDLQESLALNRSAVSLYPENHIDRPMSVNNLANCLFSRFQHAGSFEDLEESIALHRAGLALRSGRHPDRSMSLSNLASLLYMRFGQSKVADDLDESITLHHAAVASCPSSHPSRSMYLLGLADALYTRSERQGHAGDLEYSMQSFDQAVNHLFSSSIMRLKAARQWSSMARSCDHHTTLDAYRAALTLLQRTLTIRPTLSTQLDFLSSDFGYQVEPVDAASYAIEKGKLTLAIALLEQGRTLLWSQMRGLRTPLDQLSDVNKALADRFAECSRRMETLITSTESRSRLGSHADSGGENRNVDETLVSVRHLAEEQEAIIREIRNIPGLENFLGNESFESLQRVASEGPVIVVNFSKFRCDTIIVLAREDVPCVCVPLDQDWYSLALDLCKDLLEDRLTCGVASAKYDVTLRRVMKVLWDKVVSRVVQKLRELGIAPGSRIWWCLTSLLAYFPFHAAGPYESADGTQKYLLDEYISSYTPTLKALINARAGLASDNPRLLFVGDSGLPSTRKERNAIRTWRRVDRLLVDDRATRDAVLRALRKVEWVHFACHGKLDKEPFNSSLKLSDGGLTLLDIARAHLPNAEFAFLSACHTAELALNHSQDEALSLAAAIQFCGFRSVVGTMWQLLDRDGPVLAGNVYACLTRDIGEGEIRFKRVAAAVREAALNLRDRGDEAPNGSRVEIMAERWVNLVHIGA</sequence>
<dbReference type="PANTHER" id="PTHR19959:SF119">
    <property type="entry name" value="FUNGAL LIPASE-LIKE DOMAIN-CONTAINING PROTEIN"/>
    <property type="match status" value="1"/>
</dbReference>
<dbReference type="OrthoDB" id="9991317at2759"/>
<dbReference type="Pfam" id="PF12770">
    <property type="entry name" value="CHAT"/>
    <property type="match status" value="1"/>
</dbReference>
<dbReference type="AlphaFoldDB" id="A0A9Q5N3T9"/>
<keyword evidence="3" id="KW-1185">Reference proteome</keyword>
<evidence type="ECO:0000259" key="1">
    <source>
        <dbReference type="Pfam" id="PF12770"/>
    </source>
</evidence>
<dbReference type="SUPFAM" id="SSF48452">
    <property type="entry name" value="TPR-like"/>
    <property type="match status" value="2"/>
</dbReference>
<dbReference type="EMBL" id="LNZH02000190">
    <property type="protein sequence ID" value="OCB87602.1"/>
    <property type="molecule type" value="Genomic_DNA"/>
</dbReference>